<gene>
    <name evidence="1" type="ORF">D9615_004269</name>
</gene>
<dbReference type="AlphaFoldDB" id="A0A8H5HER8"/>
<accession>A0A8H5HER8</accession>
<comment type="caution">
    <text evidence="1">The sequence shown here is derived from an EMBL/GenBank/DDBJ whole genome shotgun (WGS) entry which is preliminary data.</text>
</comment>
<proteinExistence type="predicted"/>
<name>A0A8H5HER8_9AGAR</name>
<sequence>MSQKETTAAISQALSRDLLLFPRLLHVTRYSWNSVRHRMGPFYLALGDSRPLVTRLRNASPESVSSIAVFRPPEAQGAKGTIWIGSALMDSRPTNGSMAITTTASRRLTVAAPSKR</sequence>
<dbReference type="Proteomes" id="UP000565441">
    <property type="component" value="Unassembled WGS sequence"/>
</dbReference>
<evidence type="ECO:0000313" key="1">
    <source>
        <dbReference type="EMBL" id="KAF5381948.1"/>
    </source>
</evidence>
<organism evidence="1 2">
    <name type="scientific">Tricholomella constricta</name>
    <dbReference type="NCBI Taxonomy" id="117010"/>
    <lineage>
        <taxon>Eukaryota</taxon>
        <taxon>Fungi</taxon>
        <taxon>Dikarya</taxon>
        <taxon>Basidiomycota</taxon>
        <taxon>Agaricomycotina</taxon>
        <taxon>Agaricomycetes</taxon>
        <taxon>Agaricomycetidae</taxon>
        <taxon>Agaricales</taxon>
        <taxon>Tricholomatineae</taxon>
        <taxon>Lyophyllaceae</taxon>
        <taxon>Tricholomella</taxon>
    </lineage>
</organism>
<reference evidence="1 2" key="1">
    <citation type="journal article" date="2020" name="ISME J.">
        <title>Uncovering the hidden diversity of litter-decomposition mechanisms in mushroom-forming fungi.</title>
        <authorList>
            <person name="Floudas D."/>
            <person name="Bentzer J."/>
            <person name="Ahren D."/>
            <person name="Johansson T."/>
            <person name="Persson P."/>
            <person name="Tunlid A."/>
        </authorList>
    </citation>
    <scope>NUCLEOTIDE SEQUENCE [LARGE SCALE GENOMIC DNA]</scope>
    <source>
        <strain evidence="1 2">CBS 661.87</strain>
    </source>
</reference>
<keyword evidence="2" id="KW-1185">Reference proteome</keyword>
<dbReference type="EMBL" id="JAACJP010000009">
    <property type="protein sequence ID" value="KAF5381948.1"/>
    <property type="molecule type" value="Genomic_DNA"/>
</dbReference>
<protein>
    <submittedName>
        <fullName evidence="1">Uncharacterized protein</fullName>
    </submittedName>
</protein>
<evidence type="ECO:0000313" key="2">
    <source>
        <dbReference type="Proteomes" id="UP000565441"/>
    </source>
</evidence>